<dbReference type="Proteomes" id="UP000217215">
    <property type="component" value="Chromosome"/>
</dbReference>
<feature type="transmembrane region" description="Helical" evidence="1">
    <location>
        <begin position="34"/>
        <end position="53"/>
    </location>
</feature>
<feature type="transmembrane region" description="Helical" evidence="1">
    <location>
        <begin position="90"/>
        <end position="107"/>
    </location>
</feature>
<gene>
    <name evidence="2" type="ORF">A1sIA56_01425</name>
</gene>
<dbReference type="KEGG" id="psuf:A1sIA56_01425"/>
<evidence type="ECO:0000313" key="2">
    <source>
        <dbReference type="EMBL" id="ASY15589.1"/>
    </source>
</evidence>
<keyword evidence="1" id="KW-0812">Transmembrane</keyword>
<name>A0A249KFV1_9ACTN</name>
<accession>A0A249KFV1</accession>
<dbReference type="RefSeq" id="WP_095673184.1">
    <property type="nucleotide sequence ID" value="NZ_CP016773.1"/>
</dbReference>
<dbReference type="OrthoDB" id="5191833at2"/>
<evidence type="ECO:0000313" key="3">
    <source>
        <dbReference type="Proteomes" id="UP000217215"/>
    </source>
</evidence>
<sequence length="182" mass="19147">MKMTELLLRWTPTFLAFPIGGLLAKLIFGPASSVARSVGGGLIVGLVVGLIQYLSLKKYGISTSWIAATAIAATVAALINSYAFSFKFDSASLAGSGLVAGLLIGIAQSLSQTRDPKFVTIWAFSTAVAWSLAWFITSKVIVDPEAQYHVYGSSGALLTTLGLGLVLKYILPIAGFVQNSIK</sequence>
<keyword evidence="3" id="KW-1185">Reference proteome</keyword>
<evidence type="ECO:0000256" key="1">
    <source>
        <dbReference type="SAM" id="Phobius"/>
    </source>
</evidence>
<keyword evidence="1" id="KW-0472">Membrane</keyword>
<proteinExistence type="predicted"/>
<feature type="transmembrane region" description="Helical" evidence="1">
    <location>
        <begin position="156"/>
        <end position="177"/>
    </location>
</feature>
<protein>
    <submittedName>
        <fullName evidence="2">Uncharacterized protein</fullName>
    </submittedName>
</protein>
<organism evidence="2 3">
    <name type="scientific">Candidatus Planktophila sulfonica</name>
    <dbReference type="NCBI Taxonomy" id="1884904"/>
    <lineage>
        <taxon>Bacteria</taxon>
        <taxon>Bacillati</taxon>
        <taxon>Actinomycetota</taxon>
        <taxon>Actinomycetes</taxon>
        <taxon>Candidatus Nanopelagicales</taxon>
        <taxon>Candidatus Nanopelagicaceae</taxon>
        <taxon>Candidatus Planktophila</taxon>
    </lineage>
</organism>
<keyword evidence="1" id="KW-1133">Transmembrane helix</keyword>
<reference evidence="2 3" key="1">
    <citation type="submission" date="2016-07" db="EMBL/GenBank/DDBJ databases">
        <title>High microdiversification within the ubiquitous acI lineage of Actinobacteria.</title>
        <authorList>
            <person name="Neuenschwander S.M."/>
            <person name="Salcher M."/>
            <person name="Ghai R."/>
            <person name="Pernthaler J."/>
        </authorList>
    </citation>
    <scope>NUCLEOTIDE SEQUENCE [LARGE SCALE GENOMIC DNA]</scope>
    <source>
        <strain evidence="2">MMS-IA-56</strain>
    </source>
</reference>
<dbReference type="EMBL" id="CP016773">
    <property type="protein sequence ID" value="ASY15589.1"/>
    <property type="molecule type" value="Genomic_DNA"/>
</dbReference>
<feature type="transmembrane region" description="Helical" evidence="1">
    <location>
        <begin position="65"/>
        <end position="84"/>
    </location>
</feature>
<dbReference type="AlphaFoldDB" id="A0A249KFV1"/>
<feature type="transmembrane region" description="Helical" evidence="1">
    <location>
        <begin position="7"/>
        <end position="28"/>
    </location>
</feature>
<feature type="transmembrane region" description="Helical" evidence="1">
    <location>
        <begin position="119"/>
        <end position="136"/>
    </location>
</feature>